<gene>
    <name evidence="1" type="ORF">TNIN_21011</name>
</gene>
<accession>A0A8X6Y4B3</accession>
<evidence type="ECO:0000313" key="2">
    <source>
        <dbReference type="Proteomes" id="UP000886998"/>
    </source>
</evidence>
<sequence>MFGKSGNCIRSQIQPTHQRSLAIDTNDKFPWRSVTSPRPSVTHWPRRRGERAGQPHRCDCRQRNVVASFRTLGAIDLLLSRQSIRFFISPLIYSSSFMSTSASIVPLAGRNTCSFALIGGQLRSKRPVIGQLNVCYTHF</sequence>
<organism evidence="1 2">
    <name type="scientific">Trichonephila inaurata madagascariensis</name>
    <dbReference type="NCBI Taxonomy" id="2747483"/>
    <lineage>
        <taxon>Eukaryota</taxon>
        <taxon>Metazoa</taxon>
        <taxon>Ecdysozoa</taxon>
        <taxon>Arthropoda</taxon>
        <taxon>Chelicerata</taxon>
        <taxon>Arachnida</taxon>
        <taxon>Araneae</taxon>
        <taxon>Araneomorphae</taxon>
        <taxon>Entelegynae</taxon>
        <taxon>Araneoidea</taxon>
        <taxon>Nephilidae</taxon>
        <taxon>Trichonephila</taxon>
        <taxon>Trichonephila inaurata</taxon>
    </lineage>
</organism>
<dbReference type="EMBL" id="BMAV01014340">
    <property type="protein sequence ID" value="GFY62669.1"/>
    <property type="molecule type" value="Genomic_DNA"/>
</dbReference>
<name>A0A8X6Y4B3_9ARAC</name>
<reference evidence="1" key="1">
    <citation type="submission" date="2020-08" db="EMBL/GenBank/DDBJ databases">
        <title>Multicomponent nature underlies the extraordinary mechanical properties of spider dragline silk.</title>
        <authorList>
            <person name="Kono N."/>
            <person name="Nakamura H."/>
            <person name="Mori M."/>
            <person name="Yoshida Y."/>
            <person name="Ohtoshi R."/>
            <person name="Malay A.D."/>
            <person name="Moran D.A.P."/>
            <person name="Tomita M."/>
            <person name="Numata K."/>
            <person name="Arakawa K."/>
        </authorList>
    </citation>
    <scope>NUCLEOTIDE SEQUENCE</scope>
</reference>
<dbReference type="AlphaFoldDB" id="A0A8X6Y4B3"/>
<dbReference type="Proteomes" id="UP000886998">
    <property type="component" value="Unassembled WGS sequence"/>
</dbReference>
<keyword evidence="2" id="KW-1185">Reference proteome</keyword>
<protein>
    <submittedName>
        <fullName evidence="1">Uncharacterized protein</fullName>
    </submittedName>
</protein>
<proteinExistence type="predicted"/>
<comment type="caution">
    <text evidence="1">The sequence shown here is derived from an EMBL/GenBank/DDBJ whole genome shotgun (WGS) entry which is preliminary data.</text>
</comment>
<evidence type="ECO:0000313" key="1">
    <source>
        <dbReference type="EMBL" id="GFY62669.1"/>
    </source>
</evidence>